<accession>A0A1L8CLK9</accession>
<dbReference type="EMBL" id="BDFD01000004">
    <property type="protein sequence ID" value="GAV19781.1"/>
    <property type="molecule type" value="Genomic_DNA"/>
</dbReference>
<sequence>MSRVTGNNRKQLTLLAALLTVILSISGKADAGVGMLEQGEHLITGNLNFTAADKHWDVSRNTIDSICKARNFGATVGYEYGWSYFHTVYANIGMGYRRCGQRGLPGPGVLVTGNAKGLADIELGVRTRFSGHYLDSAAWEAFLIIPTGYNNGPSALGKGALGAGLGVLFSSDPSHNFPFRTWRVNSRKWGWKAGSKFTYFFSGKGNTLRSYAAIQYAVTETDFVRTGDYFDLRLINSIGFANRGVQNAIFVNQAVGSITSSDQTSIQISYTHSFIGTGWSANILFGKALYGRNAPISWYTGLGASYRWRD</sequence>
<dbReference type="OrthoDB" id="5298555at2"/>
<keyword evidence="3" id="KW-1185">Reference proteome</keyword>
<keyword evidence="1" id="KW-0732">Signal</keyword>
<evidence type="ECO:0000313" key="2">
    <source>
        <dbReference type="EMBL" id="GAV19781.1"/>
    </source>
</evidence>
<dbReference type="AlphaFoldDB" id="A0A1L8CLK9"/>
<gene>
    <name evidence="2" type="ORF">MMIC_P0739</name>
</gene>
<organism evidence="2 3">
    <name type="scientific">Mariprofundus micogutta</name>
    <dbReference type="NCBI Taxonomy" id="1921010"/>
    <lineage>
        <taxon>Bacteria</taxon>
        <taxon>Pseudomonadati</taxon>
        <taxon>Pseudomonadota</taxon>
        <taxon>Candidatius Mariprofundia</taxon>
        <taxon>Mariprofundales</taxon>
        <taxon>Mariprofundaceae</taxon>
        <taxon>Mariprofundus</taxon>
    </lineage>
</organism>
<evidence type="ECO:0000256" key="1">
    <source>
        <dbReference type="SAM" id="SignalP"/>
    </source>
</evidence>
<evidence type="ECO:0000313" key="3">
    <source>
        <dbReference type="Proteomes" id="UP000231632"/>
    </source>
</evidence>
<proteinExistence type="predicted"/>
<reference evidence="2 3" key="1">
    <citation type="journal article" date="2017" name="Arch. Microbiol.">
        <title>Mariprofundus micogutta sp. nov., a novel iron-oxidizing zetaproteobacterium isolated from a deep-sea hydrothermal field at the Bayonnaise knoll of the Izu-Ogasawara arc, and a description of Mariprofundales ord. nov. and Zetaproteobacteria classis nov.</title>
        <authorList>
            <person name="Makita H."/>
            <person name="Tanaka E."/>
            <person name="Mitsunobu S."/>
            <person name="Miyazaki M."/>
            <person name="Nunoura T."/>
            <person name="Uematsu K."/>
            <person name="Takaki Y."/>
            <person name="Nishi S."/>
            <person name="Shimamura S."/>
            <person name="Takai K."/>
        </authorList>
    </citation>
    <scope>NUCLEOTIDE SEQUENCE [LARGE SCALE GENOMIC DNA]</scope>
    <source>
        <strain evidence="2 3">ET2</strain>
    </source>
</reference>
<dbReference type="Proteomes" id="UP000231632">
    <property type="component" value="Unassembled WGS sequence"/>
</dbReference>
<protein>
    <recommendedName>
        <fullName evidence="4">Transporter</fullName>
    </recommendedName>
</protein>
<feature type="chain" id="PRO_5013018811" description="Transporter" evidence="1">
    <location>
        <begin position="32"/>
        <end position="310"/>
    </location>
</feature>
<name>A0A1L8CLK9_9PROT</name>
<comment type="caution">
    <text evidence="2">The sequence shown here is derived from an EMBL/GenBank/DDBJ whole genome shotgun (WGS) entry which is preliminary data.</text>
</comment>
<dbReference type="RefSeq" id="WP_072659109.1">
    <property type="nucleotide sequence ID" value="NZ_BDFD01000004.1"/>
</dbReference>
<evidence type="ECO:0008006" key="4">
    <source>
        <dbReference type="Google" id="ProtNLM"/>
    </source>
</evidence>
<feature type="signal peptide" evidence="1">
    <location>
        <begin position="1"/>
        <end position="31"/>
    </location>
</feature>
<dbReference type="STRING" id="1921010.MMIC_P0739"/>